<feature type="region of interest" description="Disordered" evidence="3">
    <location>
        <begin position="1222"/>
        <end position="1241"/>
    </location>
</feature>
<evidence type="ECO:0000259" key="5">
    <source>
        <dbReference type="SMART" id="SM00560"/>
    </source>
</evidence>
<dbReference type="SMART" id="SM00560">
    <property type="entry name" value="LamGL"/>
    <property type="match status" value="1"/>
</dbReference>
<proteinExistence type="predicted"/>
<evidence type="ECO:0000313" key="7">
    <source>
        <dbReference type="Proteomes" id="UP001601303"/>
    </source>
</evidence>
<dbReference type="InterPro" id="IPR053140">
    <property type="entry name" value="GDSL_Rv0518-like"/>
</dbReference>
<dbReference type="RefSeq" id="WP_388111816.1">
    <property type="nucleotide sequence ID" value="NZ_JBIAHM010000013.1"/>
</dbReference>
<keyword evidence="1 4" id="KW-0732">Signal</keyword>
<evidence type="ECO:0000256" key="4">
    <source>
        <dbReference type="SAM" id="SignalP"/>
    </source>
</evidence>
<evidence type="ECO:0000313" key="6">
    <source>
        <dbReference type="EMBL" id="MFE9603298.1"/>
    </source>
</evidence>
<dbReference type="Proteomes" id="UP001601303">
    <property type="component" value="Unassembled WGS sequence"/>
</dbReference>
<keyword evidence="7" id="KW-1185">Reference proteome</keyword>
<reference evidence="6 7" key="1">
    <citation type="submission" date="2024-10" db="EMBL/GenBank/DDBJ databases">
        <title>The Natural Products Discovery Center: Release of the First 8490 Sequenced Strains for Exploring Actinobacteria Biosynthetic Diversity.</title>
        <authorList>
            <person name="Kalkreuter E."/>
            <person name="Kautsar S.A."/>
            <person name="Yang D."/>
            <person name="Bader C.D."/>
            <person name="Teijaro C.N."/>
            <person name="Fluegel L."/>
            <person name="Davis C.M."/>
            <person name="Simpson J.R."/>
            <person name="Lauterbach L."/>
            <person name="Steele A.D."/>
            <person name="Gui C."/>
            <person name="Meng S."/>
            <person name="Li G."/>
            <person name="Viehrig K."/>
            <person name="Ye F."/>
            <person name="Su P."/>
            <person name="Kiefer A.F."/>
            <person name="Nichols A."/>
            <person name="Cepeda A.J."/>
            <person name="Yan W."/>
            <person name="Fan B."/>
            <person name="Jiang Y."/>
            <person name="Adhikari A."/>
            <person name="Zheng C.-J."/>
            <person name="Schuster L."/>
            <person name="Cowan T.M."/>
            <person name="Smanski M.J."/>
            <person name="Chevrette M.G."/>
            <person name="De Carvalho L.P.S."/>
            <person name="Shen B."/>
        </authorList>
    </citation>
    <scope>NUCLEOTIDE SEQUENCE [LARGE SCALE GENOMIC DNA]</scope>
    <source>
        <strain evidence="6 7">NPDC006488</strain>
    </source>
</reference>
<name>A0ABW6MCR4_9ACTN</name>
<feature type="chain" id="PRO_5047503119" evidence="4">
    <location>
        <begin position="39"/>
        <end position="1655"/>
    </location>
</feature>
<dbReference type="Pfam" id="PF13385">
    <property type="entry name" value="Laminin_G_3"/>
    <property type="match status" value="1"/>
</dbReference>
<dbReference type="PANTHER" id="PTHR43784">
    <property type="entry name" value="GDSL-LIKE LIPASE/ACYLHYDROLASE, PUTATIVE (AFU_ORTHOLOGUE AFUA_2G00820)-RELATED"/>
    <property type="match status" value="1"/>
</dbReference>
<protein>
    <submittedName>
        <fullName evidence="6">LamG-like jellyroll fold domain-containing protein</fullName>
    </submittedName>
</protein>
<evidence type="ECO:0000256" key="1">
    <source>
        <dbReference type="ARBA" id="ARBA00022729"/>
    </source>
</evidence>
<feature type="signal peptide" evidence="4">
    <location>
        <begin position="1"/>
        <end position="38"/>
    </location>
</feature>
<evidence type="ECO:0000256" key="2">
    <source>
        <dbReference type="ARBA" id="ARBA00023157"/>
    </source>
</evidence>
<feature type="region of interest" description="Disordered" evidence="3">
    <location>
        <begin position="50"/>
        <end position="74"/>
    </location>
</feature>
<dbReference type="EMBL" id="JBIAHM010000013">
    <property type="protein sequence ID" value="MFE9603298.1"/>
    <property type="molecule type" value="Genomic_DNA"/>
</dbReference>
<sequence>MRRHHIPGALRTTGRSRAAVTATLALLAATASLTPAYADTTGAATLYSSGTSAPVADDTPEQSDLPQLPNGYGPSAAQLEAMETAAATAQKTGKAVTVSSLTTPVQQVAASPGGGFQLSANPEPVRVKRHGSWVAVDMTLHHNSDGTWSPVATAYGTVSFSGGGHTPLATTRYSGVSMAVSWPGTLPAPVVKGGSATYRSVLPSVDLVVSATAAGGFTDTLVVKSPAAARNPALATLRLGTQVTGGRLARGNSDNLALRDTRGRDLMDAASPMMWDSNTVLPTSAAKKARTASTAKVAADPSDAAHPGLAAREAPVGTKVSASRLSLVPDSRMLTARSTVFPVYIDPTFNWHPYDPAAPAFDEVKQGCPSKSFYNQTGSLADNGYLGVGYNGWQEGACYTGKEHAIYQWKLSSTLFGAHINTATVDATEIYSASCSSSYTVNLHWSGGIGSGTDWSNRPGYNSYSTSASYARAYNPTYCPSNGSVTHGLNVLTPIKHNAAGHSATFTATLSEDSAEAGYDDGGFSRFEHNPSLEIFYNIPPSVPSKSTMAAVAGADDAACDTTGPDYPYMGKTIASTPPVLRAKVSDADGDKLQATFQYWINGSTTLHTGLSGDNLASGSNAAYSLPASFISSLTSGQIVDWQVKVTDGEDSTAYTQSPTCHFVAEPTAPSAPTVTSKNNLYPNTDNDGVTGAAAGTAGTFNVSTSGGASATKFVYSVDVPPATSNPPASQIVTATSNAAAVTITPYSPGPHTLWTYAVDAAGDDSGTTGYPFLAAGDPNTTCTSLSACFNNTGISADATPAQADLDGSGDSYSATDLTTAGWTSGGKVTVDGATFTLPAYGAGQKDNVLAANQTITYNGSGNALEFLATSTWSGLSTPGAIANDDTAPYVPAGTAVSGSYCFSGTDPTGACAATGTITYTDGTTATYDLTVPGWTVSADSIAAVVLPHRNNTSGQTTTPHRLYAFSAPIDPAKTIASVTLPDVGNHIGYHTQSLHIFGMATRNTTTGTPEAKGTTAAAPAGQSWTGAWANPNEGQYNFQGANFSNQTFRIALPASISGNTVRIKLDNAIGSSPLSIGHATIAQASGSGVISAVPAATPTTLTFGGSQAVAIPEGGSVYSDPLTFPVTANHYLLVSYQLTNSVPYLVQHSFANNAYQYVTVSGAGDKTTDTTGTPFASSTGTLQGYFTDLVTNVDVTTSHTPTQAVLGDGLIDAFQPNTTPITSGNRVSDTLEGAEPTTPTPYGTIAEGIESNDLMTDNPQLYNSKILGGPSALSRIDRDILDQPGISNVVVYEGLEDLLGGSTPDELEANGYTALVQQLQGWGISTTLTSLTPCDGFNGDGATANDPCTSTVDANRTDVNDWLDDMDLGSPWSTPPVYYADFNTALAVPDTGNGEDKLAGAADTGDHVNLTNAGYAAEGLAILSPHDTWALDDGDGFTIANDTAPTDTPYTVNDTTGVGSNTLTLNGTTTWTNDTTRGETLSFDGTTGYAADSGPALNTAGSYSVSAWVKLSSLPTKNATVAAQDGTQNSPFYLQYDYADTGSPRWALAFANTDTADPALTVADSTTAATANTWTHLVGTYDATTKTAQLYLNGSLAATATGVTSWNAANAFTIGRSLHNGTNNDFFPGLISTVQAWNYALTPNQVTALYQQIP</sequence>
<dbReference type="Gene3D" id="2.60.120.200">
    <property type="match status" value="1"/>
</dbReference>
<evidence type="ECO:0000256" key="3">
    <source>
        <dbReference type="SAM" id="MobiDB-lite"/>
    </source>
</evidence>
<keyword evidence="2" id="KW-1015">Disulfide bond</keyword>
<feature type="domain" description="LamG-like jellyroll fold" evidence="5">
    <location>
        <begin position="1502"/>
        <end position="1645"/>
    </location>
</feature>
<dbReference type="PANTHER" id="PTHR43784:SF2">
    <property type="entry name" value="GDSL-LIKE LIPASE_ACYLHYDROLASE, PUTATIVE (AFU_ORTHOLOGUE AFUA_2G00820)-RELATED"/>
    <property type="match status" value="1"/>
</dbReference>
<gene>
    <name evidence="6" type="ORF">ACFYNQ_32625</name>
</gene>
<accession>A0ABW6MCR4</accession>
<dbReference type="InterPro" id="IPR006558">
    <property type="entry name" value="LamG-like"/>
</dbReference>
<dbReference type="SUPFAM" id="SSF49899">
    <property type="entry name" value="Concanavalin A-like lectins/glucanases"/>
    <property type="match status" value="1"/>
</dbReference>
<dbReference type="InterPro" id="IPR013320">
    <property type="entry name" value="ConA-like_dom_sf"/>
</dbReference>
<organism evidence="6 7">
    <name type="scientific">Streptomyces hokutonensis</name>
    <dbReference type="NCBI Taxonomy" id="1306990"/>
    <lineage>
        <taxon>Bacteria</taxon>
        <taxon>Bacillati</taxon>
        <taxon>Actinomycetota</taxon>
        <taxon>Actinomycetes</taxon>
        <taxon>Kitasatosporales</taxon>
        <taxon>Streptomycetaceae</taxon>
        <taxon>Streptomyces</taxon>
    </lineage>
</organism>
<dbReference type="SUPFAM" id="SSF52266">
    <property type="entry name" value="SGNH hydrolase"/>
    <property type="match status" value="1"/>
</dbReference>
<comment type="caution">
    <text evidence="6">The sequence shown here is derived from an EMBL/GenBank/DDBJ whole genome shotgun (WGS) entry which is preliminary data.</text>
</comment>